<reference evidence="6" key="1">
    <citation type="submission" date="2017-02" db="UniProtKB">
        <authorList>
            <consortium name="WormBaseParasite"/>
        </authorList>
    </citation>
    <scope>IDENTIFICATION</scope>
</reference>
<dbReference type="Proteomes" id="UP000038040">
    <property type="component" value="Unplaced"/>
</dbReference>
<dbReference type="EMBL" id="UYYG01001150">
    <property type="protein sequence ID" value="VDN54445.1"/>
    <property type="molecule type" value="Genomic_DNA"/>
</dbReference>
<gene>
    <name evidence="3" type="ORF">DME_LOCUS4418</name>
</gene>
<dbReference type="PROSITE" id="PS00028">
    <property type="entry name" value="ZINC_FINGER_C2H2_1"/>
    <property type="match status" value="2"/>
</dbReference>
<keyword evidence="1" id="KW-0862">Zinc</keyword>
<feature type="domain" description="C2H2-type" evidence="2">
    <location>
        <begin position="209"/>
        <end position="236"/>
    </location>
</feature>
<dbReference type="SMART" id="SM00355">
    <property type="entry name" value="ZnF_C2H2"/>
    <property type="match status" value="4"/>
</dbReference>
<dbReference type="Pfam" id="PF25429">
    <property type="entry name" value="zf-POGZ"/>
    <property type="match status" value="1"/>
</dbReference>
<dbReference type="InterPro" id="IPR057618">
    <property type="entry name" value="Znf_POGZ/Z280C-D-like"/>
</dbReference>
<accession>A0A0N4U0H8</accession>
<organism evidence="4 6">
    <name type="scientific">Dracunculus medinensis</name>
    <name type="common">Guinea worm</name>
    <dbReference type="NCBI Taxonomy" id="318479"/>
    <lineage>
        <taxon>Eukaryota</taxon>
        <taxon>Metazoa</taxon>
        <taxon>Ecdysozoa</taxon>
        <taxon>Nematoda</taxon>
        <taxon>Chromadorea</taxon>
        <taxon>Rhabditida</taxon>
        <taxon>Spirurina</taxon>
        <taxon>Dracunculoidea</taxon>
        <taxon>Dracunculidae</taxon>
        <taxon>Dracunculus</taxon>
    </lineage>
</organism>
<reference evidence="3 5" key="2">
    <citation type="submission" date="2018-11" db="EMBL/GenBank/DDBJ databases">
        <authorList>
            <consortium name="Pathogen Informatics"/>
        </authorList>
    </citation>
    <scope>NUCLEOTIDE SEQUENCE [LARGE SCALE GENOMIC DNA]</scope>
</reference>
<dbReference type="PROSITE" id="PS50157">
    <property type="entry name" value="ZINC_FINGER_C2H2_2"/>
    <property type="match status" value="1"/>
</dbReference>
<evidence type="ECO:0000313" key="6">
    <source>
        <dbReference type="WBParaSite" id="DME_0000005801-mRNA-1"/>
    </source>
</evidence>
<sequence length="420" mass="48718">MYEITAKLIQSCGKIILQTFLILDKRSGKWATTFALILGLLKETLLKCTYGNCQKILSNNINFMFHLWSHVAQHLSNGGEFQADIRHLCTCPHCLHISPNPYRLYKHYYNIHRDGDSKNVCPICEITVSVKHSVIHGSYDAPYHCRRCKFRTSCRSLFIDHFTKFHFNTRDLLCPFCLITYKVVGEASSIVRKPGYVSHFKAHLKQTRFECKRCALKFLTLSQKKAHQRDHLKLNPKWISRNFCLQQRRRFEELWVPSSHSKCIECGEDPGLVKEHFKYEYCCGKCSYKTNCYQAMGNHKFIDCCRKRVGMLRKHLLQNLVICSKCGRQSCDPEILEHIYVCGNGIALNGDEVLASLEAEQEVENKLFSTRFEPLNDFSKDRTDDMYDEFLKRVNAAADPDCLHNAKISFMLRIQITGVS</sequence>
<dbReference type="Proteomes" id="UP000274756">
    <property type="component" value="Unassembled WGS sequence"/>
</dbReference>
<dbReference type="AlphaFoldDB" id="A0A0N4U0H8"/>
<dbReference type="GO" id="GO:0008270">
    <property type="term" value="F:zinc ion binding"/>
    <property type="evidence" value="ECO:0007669"/>
    <property type="project" value="UniProtKB-KW"/>
</dbReference>
<dbReference type="OrthoDB" id="5876240at2759"/>
<evidence type="ECO:0000313" key="3">
    <source>
        <dbReference type="EMBL" id="VDN54445.1"/>
    </source>
</evidence>
<dbReference type="WBParaSite" id="DME_0000005801-mRNA-1">
    <property type="protein sequence ID" value="DME_0000005801-mRNA-1"/>
    <property type="gene ID" value="DME_0000005801"/>
</dbReference>
<name>A0A0N4U0H8_DRAME</name>
<evidence type="ECO:0000256" key="1">
    <source>
        <dbReference type="PROSITE-ProRule" id="PRU00042"/>
    </source>
</evidence>
<dbReference type="STRING" id="318479.A0A0N4U0H8"/>
<evidence type="ECO:0000259" key="2">
    <source>
        <dbReference type="PROSITE" id="PS50157"/>
    </source>
</evidence>
<evidence type="ECO:0000313" key="5">
    <source>
        <dbReference type="Proteomes" id="UP000274756"/>
    </source>
</evidence>
<dbReference type="InterPro" id="IPR013087">
    <property type="entry name" value="Znf_C2H2_type"/>
</dbReference>
<keyword evidence="1" id="KW-0863">Zinc-finger</keyword>
<keyword evidence="1" id="KW-0479">Metal-binding</keyword>
<evidence type="ECO:0000313" key="4">
    <source>
        <dbReference type="Proteomes" id="UP000038040"/>
    </source>
</evidence>
<protein>
    <submittedName>
        <fullName evidence="6">C2H2-type domain-containing protein</fullName>
    </submittedName>
</protein>
<proteinExistence type="predicted"/>
<dbReference type="GO" id="GO:0003677">
    <property type="term" value="F:DNA binding"/>
    <property type="evidence" value="ECO:0007669"/>
    <property type="project" value="UniProtKB-KW"/>
</dbReference>
<keyword evidence="5" id="KW-1185">Reference proteome</keyword>